<proteinExistence type="predicted"/>
<dbReference type="InterPro" id="IPR008407">
    <property type="entry name" value="Brnchd-chn_aa_trnsp_AzlD"/>
</dbReference>
<evidence type="ECO:0000313" key="4">
    <source>
        <dbReference type="Proteomes" id="UP000016412"/>
    </source>
</evidence>
<accession>U1GVW2</accession>
<evidence type="ECO:0000313" key="5">
    <source>
        <dbReference type="Proteomes" id="UP000016646"/>
    </source>
</evidence>
<dbReference type="Proteomes" id="UP000016412">
    <property type="component" value="Unassembled WGS sequence"/>
</dbReference>
<evidence type="ECO:0000313" key="2">
    <source>
        <dbReference type="EMBL" id="ERF60709.1"/>
    </source>
</evidence>
<dbReference type="Pfam" id="PF05437">
    <property type="entry name" value="AzlD"/>
    <property type="match status" value="1"/>
</dbReference>
<evidence type="ECO:0000256" key="1">
    <source>
        <dbReference type="SAM" id="Phobius"/>
    </source>
</evidence>
<dbReference type="Proteomes" id="UP000016646">
    <property type="component" value="Unassembled WGS sequence"/>
</dbReference>
<dbReference type="RefSeq" id="WP_021330297.1">
    <property type="nucleotide sequence ID" value="NZ_AUZJ01000034.1"/>
</dbReference>
<evidence type="ECO:0000313" key="3">
    <source>
        <dbReference type="EMBL" id="ERJ99268.1"/>
    </source>
</evidence>
<reference evidence="4 5" key="1">
    <citation type="submission" date="2013-08" db="EMBL/GenBank/DDBJ databases">
        <authorList>
            <person name="Durkin A.S."/>
            <person name="Haft D.R."/>
            <person name="McCorrison J."/>
            <person name="Torralba M."/>
            <person name="Gillis M."/>
            <person name="Haft D.H."/>
            <person name="Methe B."/>
            <person name="Sutton G."/>
            <person name="Nelson K.E."/>
        </authorList>
    </citation>
    <scope>NUCLEOTIDE SEQUENCE [LARGE SCALE GENOMIC DNA]</scope>
    <source>
        <strain evidence="3 5">ATCC 35536</strain>
        <strain evidence="2 4">VPI DR56BR1116</strain>
    </source>
</reference>
<dbReference type="EMBL" id="AVQI01000077">
    <property type="protein sequence ID" value="ERJ99268.1"/>
    <property type="molecule type" value="Genomic_DNA"/>
</dbReference>
<comment type="caution">
    <text evidence="2">The sequence shown here is derived from an EMBL/GenBank/DDBJ whole genome shotgun (WGS) entry which is preliminary data.</text>
</comment>
<dbReference type="AlphaFoldDB" id="U1GVW2"/>
<keyword evidence="1" id="KW-0812">Transmembrane</keyword>
<name>U1GVW2_TRESO</name>
<dbReference type="PATRIC" id="fig|1125725.3.peg.1242"/>
<feature type="transmembrane region" description="Helical" evidence="1">
    <location>
        <begin position="70"/>
        <end position="87"/>
    </location>
</feature>
<organism evidence="2 4">
    <name type="scientific">Treponema socranskii subsp. socranskii VPI DR56BR1116 = ATCC 35536</name>
    <dbReference type="NCBI Taxonomy" id="1125725"/>
    <lineage>
        <taxon>Bacteria</taxon>
        <taxon>Pseudomonadati</taxon>
        <taxon>Spirochaetota</taxon>
        <taxon>Spirochaetia</taxon>
        <taxon>Spirochaetales</taxon>
        <taxon>Treponemataceae</taxon>
        <taxon>Treponema</taxon>
    </lineage>
</organism>
<keyword evidence="1" id="KW-1133">Transmembrane helix</keyword>
<dbReference type="eggNOG" id="COG1687">
    <property type="taxonomic scope" value="Bacteria"/>
</dbReference>
<protein>
    <submittedName>
        <fullName evidence="2">Branched-chain amino acid transport protein AzlD</fullName>
    </submittedName>
</protein>
<keyword evidence="5" id="KW-1185">Reference proteome</keyword>
<feature type="transmembrane region" description="Helical" evidence="1">
    <location>
        <begin position="46"/>
        <end position="63"/>
    </location>
</feature>
<gene>
    <name evidence="3" type="ORF">HMPREF0860_2304</name>
    <name evidence="2" type="ORF">HMPREF1325_1994</name>
</gene>
<keyword evidence="1" id="KW-0472">Membrane</keyword>
<feature type="transmembrane region" description="Helical" evidence="1">
    <location>
        <begin position="93"/>
        <end position="109"/>
    </location>
</feature>
<sequence length="110" mass="12251">MTPLTLAAALIATGISALIVFATRAFPFILFSYRDPPRIITFIEKYIPPMIIAILVVYCFKDIEFTSRPWGLPSVIALGATAILHVWKRNAMVSIFGGTLLYMALSRLPY</sequence>
<dbReference type="OrthoDB" id="308265at2"/>
<dbReference type="STRING" id="1125725.HMPREF1325_1994"/>
<dbReference type="EMBL" id="AUZJ01000034">
    <property type="protein sequence ID" value="ERF60709.1"/>
    <property type="molecule type" value="Genomic_DNA"/>
</dbReference>
<dbReference type="PIRSF" id="PIRSF003203">
    <property type="entry name" value="AzlD"/>
    <property type="match status" value="1"/>
</dbReference>